<dbReference type="EMBL" id="GGEC01072125">
    <property type="protein sequence ID" value="MBX52609.1"/>
    <property type="molecule type" value="Transcribed_RNA"/>
</dbReference>
<reference evidence="2" key="1">
    <citation type="submission" date="2018-02" db="EMBL/GenBank/DDBJ databases">
        <title>Rhizophora mucronata_Transcriptome.</title>
        <authorList>
            <person name="Meera S.P."/>
            <person name="Sreeshan A."/>
            <person name="Augustine A."/>
        </authorList>
    </citation>
    <scope>NUCLEOTIDE SEQUENCE</scope>
    <source>
        <tissue evidence="2">Leaf</tissue>
    </source>
</reference>
<organism evidence="2">
    <name type="scientific">Rhizophora mucronata</name>
    <name type="common">Asiatic mangrove</name>
    <dbReference type="NCBI Taxonomy" id="61149"/>
    <lineage>
        <taxon>Eukaryota</taxon>
        <taxon>Viridiplantae</taxon>
        <taxon>Streptophyta</taxon>
        <taxon>Embryophyta</taxon>
        <taxon>Tracheophyta</taxon>
        <taxon>Spermatophyta</taxon>
        <taxon>Magnoliopsida</taxon>
        <taxon>eudicotyledons</taxon>
        <taxon>Gunneridae</taxon>
        <taxon>Pentapetalae</taxon>
        <taxon>rosids</taxon>
        <taxon>fabids</taxon>
        <taxon>Malpighiales</taxon>
        <taxon>Rhizophoraceae</taxon>
        <taxon>Rhizophora</taxon>
    </lineage>
</organism>
<dbReference type="AlphaFoldDB" id="A0A2P2PD66"/>
<keyword evidence="1" id="KW-1133">Transmembrane helix</keyword>
<keyword evidence="1" id="KW-0812">Transmembrane</keyword>
<name>A0A2P2PD66_RHIMU</name>
<keyword evidence="1" id="KW-0472">Membrane</keyword>
<evidence type="ECO:0000256" key="1">
    <source>
        <dbReference type="SAM" id="Phobius"/>
    </source>
</evidence>
<proteinExistence type="predicted"/>
<accession>A0A2P2PD66</accession>
<feature type="transmembrane region" description="Helical" evidence="1">
    <location>
        <begin position="6"/>
        <end position="25"/>
    </location>
</feature>
<evidence type="ECO:0000313" key="2">
    <source>
        <dbReference type="EMBL" id="MBX52609.1"/>
    </source>
</evidence>
<protein>
    <submittedName>
        <fullName evidence="2">Uncharacterized protein</fullName>
    </submittedName>
</protein>
<sequence length="35" mass="3923">MSSHILYRVGSGNNSIIFFVAAYILPSNAKSLHWK</sequence>